<evidence type="ECO:0000313" key="3">
    <source>
        <dbReference type="EMBL" id="KAK7941243.1"/>
    </source>
</evidence>
<keyword evidence="4" id="KW-1185">Reference proteome</keyword>
<keyword evidence="2" id="KW-1133">Transmembrane helix</keyword>
<protein>
    <submittedName>
        <fullName evidence="3">Uncharacterized protein</fullName>
    </submittedName>
</protein>
<gene>
    <name evidence="3" type="ORF">PG986_013630</name>
</gene>
<proteinExistence type="predicted"/>
<name>A0ABR1PWG6_9PEZI</name>
<dbReference type="RefSeq" id="XP_066693995.1">
    <property type="nucleotide sequence ID" value="XM_066849852.1"/>
</dbReference>
<accession>A0ABR1PWG6</accession>
<evidence type="ECO:0000256" key="2">
    <source>
        <dbReference type="SAM" id="Phobius"/>
    </source>
</evidence>
<keyword evidence="2" id="KW-0812">Transmembrane</keyword>
<feature type="region of interest" description="Disordered" evidence="1">
    <location>
        <begin position="1"/>
        <end position="33"/>
    </location>
</feature>
<dbReference type="Proteomes" id="UP001391051">
    <property type="component" value="Unassembled WGS sequence"/>
</dbReference>
<dbReference type="EMBL" id="JAQQWE010000009">
    <property type="protein sequence ID" value="KAK7941243.1"/>
    <property type="molecule type" value="Genomic_DNA"/>
</dbReference>
<organism evidence="3 4">
    <name type="scientific">Apiospora aurea</name>
    <dbReference type="NCBI Taxonomy" id="335848"/>
    <lineage>
        <taxon>Eukaryota</taxon>
        <taxon>Fungi</taxon>
        <taxon>Dikarya</taxon>
        <taxon>Ascomycota</taxon>
        <taxon>Pezizomycotina</taxon>
        <taxon>Sordariomycetes</taxon>
        <taxon>Xylariomycetidae</taxon>
        <taxon>Amphisphaeriales</taxon>
        <taxon>Apiosporaceae</taxon>
        <taxon>Apiospora</taxon>
    </lineage>
</organism>
<reference evidence="3 4" key="1">
    <citation type="submission" date="2023-01" db="EMBL/GenBank/DDBJ databases">
        <title>Analysis of 21 Apiospora genomes using comparative genomics revels a genus with tremendous synthesis potential of carbohydrate active enzymes and secondary metabolites.</title>
        <authorList>
            <person name="Sorensen T."/>
        </authorList>
    </citation>
    <scope>NUCLEOTIDE SEQUENCE [LARGE SCALE GENOMIC DNA]</scope>
    <source>
        <strain evidence="3 4">CBS 24483</strain>
    </source>
</reference>
<keyword evidence="2" id="KW-0472">Membrane</keyword>
<sequence length="156" mass="18143">MQQQPAEPKKKVTMAAPARPEPAKDAGNENAEEAQQQSKLYRIVMTPINLISFILGLWLVDLRYRCQREHAHSHSHPHPQQPSSSSYYLPAWLWRPRRPAEEPFYYHTKQKKLMRMEASEAFKLRNSVLFGLVLAAMFVLWATSWMIRSVVAWLVA</sequence>
<dbReference type="GeneID" id="92082914"/>
<feature type="transmembrane region" description="Helical" evidence="2">
    <location>
        <begin position="40"/>
        <end position="60"/>
    </location>
</feature>
<feature type="transmembrane region" description="Helical" evidence="2">
    <location>
        <begin position="124"/>
        <end position="147"/>
    </location>
</feature>
<evidence type="ECO:0000313" key="4">
    <source>
        <dbReference type="Proteomes" id="UP001391051"/>
    </source>
</evidence>
<evidence type="ECO:0000256" key="1">
    <source>
        <dbReference type="SAM" id="MobiDB-lite"/>
    </source>
</evidence>
<comment type="caution">
    <text evidence="3">The sequence shown here is derived from an EMBL/GenBank/DDBJ whole genome shotgun (WGS) entry which is preliminary data.</text>
</comment>